<dbReference type="Proteomes" id="UP000001699">
    <property type="component" value="Unassembled WGS sequence"/>
</dbReference>
<proteinExistence type="predicted"/>
<dbReference type="AlphaFoldDB" id="B0YDL8"/>
<keyword evidence="2" id="KW-1185">Reference proteome</keyword>
<protein>
    <submittedName>
        <fullName evidence="1">Uncharacterized protein</fullName>
    </submittedName>
</protein>
<reference evidence="1 2" key="1">
    <citation type="journal article" date="2008" name="PLoS Genet.">
        <title>Genomic islands in the pathogenic filamentous fungus Aspergillus fumigatus.</title>
        <authorList>
            <person name="Fedorova N.D."/>
            <person name="Khaldi N."/>
            <person name="Joardar V.S."/>
            <person name="Maiti R."/>
            <person name="Amedeo P."/>
            <person name="Anderson M.J."/>
            <person name="Crabtree J."/>
            <person name="Silva J.C."/>
            <person name="Badger J.H."/>
            <person name="Albarraq A."/>
            <person name="Angiuoli S."/>
            <person name="Bussey H."/>
            <person name="Bowyer P."/>
            <person name="Cotty P.J."/>
            <person name="Dyer P.S."/>
            <person name="Egan A."/>
            <person name="Galens K."/>
            <person name="Fraser-Liggett C.M."/>
            <person name="Haas B.J."/>
            <person name="Inman J.M."/>
            <person name="Kent R."/>
            <person name="Lemieux S."/>
            <person name="Malavazi I."/>
            <person name="Orvis J."/>
            <person name="Roemer T."/>
            <person name="Ronning C.M."/>
            <person name="Sundaram J.P."/>
            <person name="Sutton G."/>
            <person name="Turner G."/>
            <person name="Venter J.C."/>
            <person name="White O.R."/>
            <person name="Whitty B.R."/>
            <person name="Youngman P."/>
            <person name="Wolfe K.H."/>
            <person name="Goldman G.H."/>
            <person name="Wortman J.R."/>
            <person name="Jiang B."/>
            <person name="Denning D.W."/>
            <person name="Nierman W.C."/>
        </authorList>
    </citation>
    <scope>NUCLEOTIDE SEQUENCE [LARGE SCALE GENOMIC DNA]</scope>
    <source>
        <strain evidence="2">CBS 144.89 / FGSC A1163 / CEA10</strain>
    </source>
</reference>
<dbReference type="HOGENOM" id="CLU_2183356_0_0_1"/>
<organism evidence="1 2">
    <name type="scientific">Aspergillus fumigatus (strain CBS 144.89 / FGSC A1163 / CEA10)</name>
    <name type="common">Neosartorya fumigata</name>
    <dbReference type="NCBI Taxonomy" id="451804"/>
    <lineage>
        <taxon>Eukaryota</taxon>
        <taxon>Fungi</taxon>
        <taxon>Dikarya</taxon>
        <taxon>Ascomycota</taxon>
        <taxon>Pezizomycotina</taxon>
        <taxon>Eurotiomycetes</taxon>
        <taxon>Eurotiomycetidae</taxon>
        <taxon>Eurotiales</taxon>
        <taxon>Aspergillaceae</taxon>
        <taxon>Aspergillus</taxon>
        <taxon>Aspergillus subgen. Fumigati</taxon>
    </lineage>
</organism>
<evidence type="ECO:0000313" key="1">
    <source>
        <dbReference type="EMBL" id="EDP47752.1"/>
    </source>
</evidence>
<name>B0YDL8_ASPFC</name>
<evidence type="ECO:0000313" key="2">
    <source>
        <dbReference type="Proteomes" id="UP000001699"/>
    </source>
</evidence>
<dbReference type="EMBL" id="DS499602">
    <property type="protein sequence ID" value="EDP47752.1"/>
    <property type="molecule type" value="Genomic_DNA"/>
</dbReference>
<gene>
    <name evidence="1" type="ORF">AFUB_096040</name>
</gene>
<accession>B0YDL8</accession>
<sequence>MLFADVYSINVNPINKPAAVTVPVRSKYHVIPAHHSLAHLASFPFKRPILEAVAALPAHPIFCVLILVPELHGNTVICESKKLLAESVIMFTLPFAGQERDNRFCAREE</sequence>